<gene>
    <name evidence="5" type="ORF">SAMN04489750_0414</name>
</gene>
<dbReference type="Gene3D" id="1.10.10.10">
    <property type="entry name" value="Winged helix-like DNA-binding domain superfamily/Winged helix DNA-binding domain"/>
    <property type="match status" value="1"/>
</dbReference>
<proteinExistence type="predicted"/>
<dbReference type="AlphaFoldDB" id="A0A2Y9C0U6"/>
<dbReference type="Pfam" id="PF00196">
    <property type="entry name" value="GerE"/>
    <property type="match status" value="1"/>
</dbReference>
<dbReference type="SUPFAM" id="SSF46894">
    <property type="entry name" value="C-terminal effector domain of the bipartite response regulators"/>
    <property type="match status" value="1"/>
</dbReference>
<dbReference type="CDD" id="cd06170">
    <property type="entry name" value="LuxR_C_like"/>
    <property type="match status" value="1"/>
</dbReference>
<reference evidence="6" key="1">
    <citation type="submission" date="2016-10" db="EMBL/GenBank/DDBJ databases">
        <authorList>
            <person name="Varghese N."/>
            <person name="Submissions S."/>
        </authorList>
    </citation>
    <scope>NUCLEOTIDE SEQUENCE [LARGE SCALE GENOMIC DNA]</scope>
    <source>
        <strain evidence="6">DSM 22951</strain>
    </source>
</reference>
<keyword evidence="3" id="KW-0804">Transcription</keyword>
<evidence type="ECO:0000256" key="2">
    <source>
        <dbReference type="ARBA" id="ARBA00023125"/>
    </source>
</evidence>
<dbReference type="SMART" id="SM00421">
    <property type="entry name" value="HTH_LUXR"/>
    <property type="match status" value="1"/>
</dbReference>
<protein>
    <submittedName>
        <fullName evidence="5">Regulatory protein, luxR family</fullName>
    </submittedName>
</protein>
<evidence type="ECO:0000313" key="5">
    <source>
        <dbReference type="EMBL" id="SSA33143.1"/>
    </source>
</evidence>
<dbReference type="OrthoDB" id="9808843at2"/>
<evidence type="ECO:0000259" key="4">
    <source>
        <dbReference type="PROSITE" id="PS50043"/>
    </source>
</evidence>
<evidence type="ECO:0000256" key="3">
    <source>
        <dbReference type="ARBA" id="ARBA00023163"/>
    </source>
</evidence>
<dbReference type="Proteomes" id="UP000250028">
    <property type="component" value="Unassembled WGS sequence"/>
</dbReference>
<dbReference type="GO" id="GO:0003677">
    <property type="term" value="F:DNA binding"/>
    <property type="evidence" value="ECO:0007669"/>
    <property type="project" value="UniProtKB-KW"/>
</dbReference>
<feature type="domain" description="HTH luxR-type" evidence="4">
    <location>
        <begin position="68"/>
        <end position="135"/>
    </location>
</feature>
<dbReference type="InterPro" id="IPR036388">
    <property type="entry name" value="WH-like_DNA-bd_sf"/>
</dbReference>
<dbReference type="EMBL" id="UESZ01000001">
    <property type="protein sequence ID" value="SSA33143.1"/>
    <property type="molecule type" value="Genomic_DNA"/>
</dbReference>
<evidence type="ECO:0000313" key="6">
    <source>
        <dbReference type="Proteomes" id="UP000250028"/>
    </source>
</evidence>
<keyword evidence="1" id="KW-0805">Transcription regulation</keyword>
<keyword evidence="2" id="KW-0238">DNA-binding</keyword>
<sequence length="135" mass="14422">MTGLAADPEELAAAVGERLALIRRSLADAQAAVGTAQAAEALAHSLQVTDRMSEEIVRLVAPDAPTQLPDLRSGLTGRELEIAELIALDQLTNAQLAQHLDISEKTVKTHVGSILRKLQIAQRSEIAWTLGVTQK</sequence>
<organism evidence="5 6">
    <name type="scientific">Branchiibius hedensis</name>
    <dbReference type="NCBI Taxonomy" id="672460"/>
    <lineage>
        <taxon>Bacteria</taxon>
        <taxon>Bacillati</taxon>
        <taxon>Actinomycetota</taxon>
        <taxon>Actinomycetes</taxon>
        <taxon>Micrococcales</taxon>
        <taxon>Dermacoccaceae</taxon>
        <taxon>Branchiibius</taxon>
    </lineage>
</organism>
<dbReference type="GO" id="GO:0006355">
    <property type="term" value="P:regulation of DNA-templated transcription"/>
    <property type="evidence" value="ECO:0007669"/>
    <property type="project" value="InterPro"/>
</dbReference>
<dbReference type="InterPro" id="IPR016032">
    <property type="entry name" value="Sig_transdc_resp-reg_C-effctor"/>
</dbReference>
<dbReference type="PANTHER" id="PTHR44688">
    <property type="entry name" value="DNA-BINDING TRANSCRIPTIONAL ACTIVATOR DEVR_DOSR"/>
    <property type="match status" value="1"/>
</dbReference>
<keyword evidence="6" id="KW-1185">Reference proteome</keyword>
<dbReference type="RefSeq" id="WP_109683877.1">
    <property type="nucleotide sequence ID" value="NZ_QGDN01000001.1"/>
</dbReference>
<dbReference type="PROSITE" id="PS50043">
    <property type="entry name" value="HTH_LUXR_2"/>
    <property type="match status" value="1"/>
</dbReference>
<name>A0A2Y9C0U6_9MICO</name>
<dbReference type="PANTHER" id="PTHR44688:SF16">
    <property type="entry name" value="DNA-BINDING TRANSCRIPTIONAL ACTIVATOR DEVR_DOSR"/>
    <property type="match status" value="1"/>
</dbReference>
<dbReference type="InterPro" id="IPR000792">
    <property type="entry name" value="Tscrpt_reg_LuxR_C"/>
</dbReference>
<accession>A0A2Y9C0U6</accession>
<evidence type="ECO:0000256" key="1">
    <source>
        <dbReference type="ARBA" id="ARBA00023015"/>
    </source>
</evidence>